<feature type="short sequence motif" description="VHIID" evidence="5">
    <location>
        <begin position="521"/>
        <end position="525"/>
    </location>
</feature>
<keyword evidence="3" id="KW-0804">Transcription</keyword>
<proteinExistence type="inferred from homology"/>
<comment type="subcellular location">
    <subcellularLocation>
        <location evidence="1">Nucleus</location>
    </subcellularLocation>
</comment>
<sequence length="775" mass="85380">MRGSISFHFQGKKKGEFEISPSSPICSGFAEKWVKKGQKQEIEDKEEEEEEGVSYFLLPNNEPTSVLHMRSPSPPTSASTLSSSFGGGGGALTENTGGCVPSLPPETPATSGIEPLAGGTAIFSGALERCGVGLEDLESMWSETAGPEQSFLRWIAGDVEDPTLGIKNLLQNGNLGFDFEGNAGIGIVDQGSEFDPGSGNVLANINPNLSFPLPVCTGFSDVNGNKSLSRSSCGVVNYKSSSLGMNNRHGNFNVQSPMFSGSVENLVVPVSGMVYPQQLQPFESLDEKPQNLNPQVMMNQHQQPQNPSFFVPLMFGQQEQQQQLQQPQLKRHNSSGVDLPNGQIPKVPFMDPGNEIFLRNHQLQVQQQQQHLGYPPGLQFLPQQKALSPKPKVVGLGGDEMTYHNPPQQHALLDQLYKAAELVGTGNFSHAQGILARLNHQLSPVGKPLQRAAFYFKEALQLLLLMNNPVNPPPPRCPTPFDVIFKMGAYKVFSEISPLIQFVNFTCNQALLEALDDDDQIHIVDFDIGFGAQWASFMQELSLRNRGAPSLKITAFASPSTHHPIELGLMRENLTQFANDIGISFEFEVVNFDSLNQNSFSLPFSRASENEALAVNFPLWSTSNQPALLPSLLRFIKQLSPKIVVSLDRGCDRSDLPFPQHLLQALQSYINLLESLDAVNMNSDAVNKIERFLLQPRIESTVLGRLRGPERMPLWKTLFASAGYTPVTFSNFTETQAECVAKRTSVRGFHVEKRQASLVLCWQRRELISASAWRC</sequence>
<dbReference type="RefSeq" id="XP_022154013.1">
    <property type="nucleotide sequence ID" value="XM_022298321.1"/>
</dbReference>
<dbReference type="GeneID" id="111021374"/>
<dbReference type="PROSITE" id="PS50985">
    <property type="entry name" value="GRAS"/>
    <property type="match status" value="1"/>
</dbReference>
<feature type="region of interest" description="VHIID" evidence="5">
    <location>
        <begin position="490"/>
        <end position="555"/>
    </location>
</feature>
<feature type="region of interest" description="Disordered" evidence="6">
    <location>
        <begin position="67"/>
        <end position="91"/>
    </location>
</feature>
<reference evidence="8" key="1">
    <citation type="submission" date="2025-08" db="UniProtKB">
        <authorList>
            <consortium name="RefSeq"/>
        </authorList>
    </citation>
    <scope>IDENTIFICATION</scope>
    <source>
        <strain evidence="8">OHB3-1</strain>
    </source>
</reference>
<protein>
    <submittedName>
        <fullName evidence="8">Scarecrow-like protein 27</fullName>
    </submittedName>
</protein>
<dbReference type="Proteomes" id="UP000504603">
    <property type="component" value="Unplaced"/>
</dbReference>
<name>A0A6J1DJ38_MOMCH</name>
<gene>
    <name evidence="8" type="primary">LOC111021374</name>
</gene>
<dbReference type="Pfam" id="PF03514">
    <property type="entry name" value="GRAS"/>
    <property type="match status" value="1"/>
</dbReference>
<comment type="caution">
    <text evidence="5">Lacks conserved residue(s) required for the propagation of feature annotation.</text>
</comment>
<dbReference type="GO" id="GO:0005634">
    <property type="term" value="C:nucleus"/>
    <property type="evidence" value="ECO:0007669"/>
    <property type="project" value="UniProtKB-SubCell"/>
</dbReference>
<keyword evidence="2" id="KW-0805">Transcription regulation</keyword>
<evidence type="ECO:0000256" key="6">
    <source>
        <dbReference type="SAM" id="MobiDB-lite"/>
    </source>
</evidence>
<evidence type="ECO:0000256" key="3">
    <source>
        <dbReference type="ARBA" id="ARBA00023163"/>
    </source>
</evidence>
<organism evidence="7 8">
    <name type="scientific">Momordica charantia</name>
    <name type="common">Bitter gourd</name>
    <name type="synonym">Balsam pear</name>
    <dbReference type="NCBI Taxonomy" id="3673"/>
    <lineage>
        <taxon>Eukaryota</taxon>
        <taxon>Viridiplantae</taxon>
        <taxon>Streptophyta</taxon>
        <taxon>Embryophyta</taxon>
        <taxon>Tracheophyta</taxon>
        <taxon>Spermatophyta</taxon>
        <taxon>Magnoliopsida</taxon>
        <taxon>eudicotyledons</taxon>
        <taxon>Gunneridae</taxon>
        <taxon>Pentapetalae</taxon>
        <taxon>rosids</taxon>
        <taxon>fabids</taxon>
        <taxon>Cucurbitales</taxon>
        <taxon>Cucurbitaceae</taxon>
        <taxon>Momordiceae</taxon>
        <taxon>Momordica</taxon>
    </lineage>
</organism>
<evidence type="ECO:0000256" key="5">
    <source>
        <dbReference type="PROSITE-ProRule" id="PRU01191"/>
    </source>
</evidence>
<comment type="similarity">
    <text evidence="5">Belongs to the GRAS family.</text>
</comment>
<dbReference type="InterPro" id="IPR005202">
    <property type="entry name" value="TF_GRAS"/>
</dbReference>
<dbReference type="OrthoDB" id="666726at2759"/>
<dbReference type="AlphaFoldDB" id="A0A6J1DJ38"/>
<keyword evidence="4" id="KW-0539">Nucleus</keyword>
<dbReference type="KEGG" id="mcha:111021374"/>
<accession>A0A6J1DJ38</accession>
<evidence type="ECO:0000313" key="8">
    <source>
        <dbReference type="RefSeq" id="XP_022154013.1"/>
    </source>
</evidence>
<evidence type="ECO:0000256" key="4">
    <source>
        <dbReference type="ARBA" id="ARBA00023242"/>
    </source>
</evidence>
<evidence type="ECO:0000313" key="7">
    <source>
        <dbReference type="Proteomes" id="UP000504603"/>
    </source>
</evidence>
<dbReference type="PANTHER" id="PTHR31636">
    <property type="entry name" value="OSJNBA0084A10.13 PROTEIN-RELATED"/>
    <property type="match status" value="1"/>
</dbReference>
<evidence type="ECO:0000256" key="2">
    <source>
        <dbReference type="ARBA" id="ARBA00023015"/>
    </source>
</evidence>
<evidence type="ECO:0000256" key="1">
    <source>
        <dbReference type="ARBA" id="ARBA00004123"/>
    </source>
</evidence>
<keyword evidence="7" id="KW-1185">Reference proteome</keyword>
<feature type="region of interest" description="SAW" evidence="5">
    <location>
        <begin position="703"/>
        <end position="774"/>
    </location>
</feature>